<evidence type="ECO:0000313" key="3">
    <source>
        <dbReference type="EMBL" id="VTR34707.1"/>
    </source>
</evidence>
<feature type="transmembrane region" description="Helical" evidence="2">
    <location>
        <begin position="45"/>
        <end position="72"/>
    </location>
</feature>
<keyword evidence="2" id="KW-0472">Membrane</keyword>
<organism evidence="3 4">
    <name type="scientific">Sphingobacterium thalpophilum</name>
    <dbReference type="NCBI Taxonomy" id="259"/>
    <lineage>
        <taxon>Bacteria</taxon>
        <taxon>Pseudomonadati</taxon>
        <taxon>Bacteroidota</taxon>
        <taxon>Sphingobacteriia</taxon>
        <taxon>Sphingobacteriales</taxon>
        <taxon>Sphingobacteriaceae</taxon>
        <taxon>Sphingobacterium</taxon>
    </lineage>
</organism>
<gene>
    <name evidence="3" type="ORF">NCTC11429_01378</name>
</gene>
<evidence type="ECO:0008006" key="5">
    <source>
        <dbReference type="Google" id="ProtNLM"/>
    </source>
</evidence>
<dbReference type="Proteomes" id="UP000308196">
    <property type="component" value="Chromosome"/>
</dbReference>
<sequence>MMPSIKSYLQVFPILWWCGLLLIASGAVALFPFDNMSFGYLIKPNVLVVLVNTFCIGVAILSIEFWVGYQVFISGFWRRAAGRAVLMHALGGVALPAIIAFGLILLVYPASIVDDPRFQWDILFMLLLLIILNYWLANRILQYELKIGADGTQKLINDRDRLAQQIEFLKSEIGHYKNDVQQYKLLTVTTDKTVNGLIEGKNILAMQLDELRMENSRQLQRVQQLEDERSLEVRGRARAEARNQELLLEIAELRALAQQSSEAAAHQTDRSETVFHFKVNGAEIAIFEQDIAYCYGHHRKGEDSFQEIVLMDGTKYHPGLKSLSDLLKIFPSLKHISRNHLISGQAIVNYEMLRGNTPVLTILHLKERIEYGESYRRKQAGWKNWLAAQLAMNQKKAAAMSPEPLPLEKAP</sequence>
<reference evidence="3 4" key="1">
    <citation type="submission" date="2019-05" db="EMBL/GenBank/DDBJ databases">
        <authorList>
            <consortium name="Pathogen Informatics"/>
        </authorList>
    </citation>
    <scope>NUCLEOTIDE SEQUENCE [LARGE SCALE GENOMIC DNA]</scope>
    <source>
        <strain evidence="3 4">NCTC11429</strain>
    </source>
</reference>
<proteinExistence type="predicted"/>
<dbReference type="KEGG" id="stha:NCTC11429_01378"/>
<feature type="transmembrane region" description="Helical" evidence="2">
    <location>
        <begin position="120"/>
        <end position="137"/>
    </location>
</feature>
<dbReference type="EMBL" id="LR590484">
    <property type="protein sequence ID" value="VTR34707.1"/>
    <property type="molecule type" value="Genomic_DNA"/>
</dbReference>
<keyword evidence="2" id="KW-1133">Transmembrane helix</keyword>
<name>A0A4U9UPD9_9SPHI</name>
<evidence type="ECO:0000313" key="4">
    <source>
        <dbReference type="Proteomes" id="UP000308196"/>
    </source>
</evidence>
<evidence type="ECO:0000256" key="2">
    <source>
        <dbReference type="SAM" id="Phobius"/>
    </source>
</evidence>
<dbReference type="STRING" id="1123265.GCA_000686625_01816"/>
<feature type="transmembrane region" description="Helical" evidence="2">
    <location>
        <begin position="12"/>
        <end position="33"/>
    </location>
</feature>
<dbReference type="AlphaFoldDB" id="A0A4U9UPD9"/>
<keyword evidence="2" id="KW-0812">Transmembrane</keyword>
<keyword evidence="1" id="KW-0175">Coiled coil</keyword>
<evidence type="ECO:0000256" key="1">
    <source>
        <dbReference type="SAM" id="Coils"/>
    </source>
</evidence>
<accession>A0A4U9UPD9</accession>
<feature type="transmembrane region" description="Helical" evidence="2">
    <location>
        <begin position="84"/>
        <end position="108"/>
    </location>
</feature>
<protein>
    <recommendedName>
        <fullName evidence="5">LytTr DNA-binding domain</fullName>
    </recommendedName>
</protein>
<feature type="coiled-coil region" evidence="1">
    <location>
        <begin position="208"/>
        <end position="263"/>
    </location>
</feature>
<dbReference type="GeneID" id="78462146"/>
<dbReference type="RefSeq" id="WP_028069308.1">
    <property type="nucleotide sequence ID" value="NZ_JALHSB010000019.1"/>
</dbReference>
<feature type="coiled-coil region" evidence="1">
    <location>
        <begin position="152"/>
        <end position="179"/>
    </location>
</feature>